<proteinExistence type="predicted"/>
<evidence type="ECO:0000313" key="1">
    <source>
        <dbReference type="EMBL" id="CAG8789193.1"/>
    </source>
</evidence>
<feature type="non-terminal residue" evidence="1">
    <location>
        <position position="55"/>
    </location>
</feature>
<keyword evidence="2" id="KW-1185">Reference proteome</keyword>
<dbReference type="EMBL" id="CAJVQC010050544">
    <property type="protein sequence ID" value="CAG8789193.1"/>
    <property type="molecule type" value="Genomic_DNA"/>
</dbReference>
<feature type="non-terminal residue" evidence="1">
    <location>
        <position position="1"/>
    </location>
</feature>
<accession>A0ACA9RDI0</accession>
<comment type="caution">
    <text evidence="1">The sequence shown here is derived from an EMBL/GenBank/DDBJ whole genome shotgun (WGS) entry which is preliminary data.</text>
</comment>
<protein>
    <submittedName>
        <fullName evidence="1">6114_t:CDS:1</fullName>
    </submittedName>
</protein>
<organism evidence="1 2">
    <name type="scientific">Racocetra persica</name>
    <dbReference type="NCBI Taxonomy" id="160502"/>
    <lineage>
        <taxon>Eukaryota</taxon>
        <taxon>Fungi</taxon>
        <taxon>Fungi incertae sedis</taxon>
        <taxon>Mucoromycota</taxon>
        <taxon>Glomeromycotina</taxon>
        <taxon>Glomeromycetes</taxon>
        <taxon>Diversisporales</taxon>
        <taxon>Gigasporaceae</taxon>
        <taxon>Racocetra</taxon>
    </lineage>
</organism>
<reference evidence="1" key="1">
    <citation type="submission" date="2021-06" db="EMBL/GenBank/DDBJ databases">
        <authorList>
            <person name="Kallberg Y."/>
            <person name="Tangrot J."/>
            <person name="Rosling A."/>
        </authorList>
    </citation>
    <scope>NUCLEOTIDE SEQUENCE</scope>
    <source>
        <strain evidence="1">MA461A</strain>
    </source>
</reference>
<dbReference type="Proteomes" id="UP000789920">
    <property type="component" value="Unassembled WGS sequence"/>
</dbReference>
<name>A0ACA9RDI0_9GLOM</name>
<evidence type="ECO:0000313" key="2">
    <source>
        <dbReference type="Proteomes" id="UP000789920"/>
    </source>
</evidence>
<sequence>NGCENQNPKTIKDFFFKKVAITQPLYETTLLFAILNIASVNENGPSTEQRERIEQ</sequence>
<gene>
    <name evidence="1" type="ORF">RPERSI_LOCUS18847</name>
</gene>